<reference evidence="4" key="1">
    <citation type="submission" date="2015-02" db="EMBL/GenBank/DDBJ databases">
        <title>Genome sequencing for Strongylocentrotus purpuratus.</title>
        <authorList>
            <person name="Murali S."/>
            <person name="Liu Y."/>
            <person name="Vee V."/>
            <person name="English A."/>
            <person name="Wang M."/>
            <person name="Skinner E."/>
            <person name="Han Y."/>
            <person name="Muzny D.M."/>
            <person name="Worley K.C."/>
            <person name="Gibbs R.A."/>
        </authorList>
    </citation>
    <scope>NUCLEOTIDE SEQUENCE</scope>
</reference>
<dbReference type="PANTHER" id="PTHR28574:SF1">
    <property type="entry name" value="RIKEN CDNA 6820408C15 GENE"/>
    <property type="match status" value="1"/>
</dbReference>
<dbReference type="OrthoDB" id="10003267at2759"/>
<keyword evidence="4" id="KW-1185">Reference proteome</keyword>
<feature type="compositionally biased region" description="Basic and acidic residues" evidence="2">
    <location>
        <begin position="19"/>
        <end position="32"/>
    </location>
</feature>
<reference evidence="3" key="2">
    <citation type="submission" date="2021-01" db="UniProtKB">
        <authorList>
            <consortium name="EnsemblMetazoa"/>
        </authorList>
    </citation>
    <scope>IDENTIFICATION</scope>
</reference>
<dbReference type="OMA" id="CNHEDFL"/>
<dbReference type="RefSeq" id="XP_796518.1">
    <property type="nucleotide sequence ID" value="XM_791425.5"/>
</dbReference>
<dbReference type="InterPro" id="IPR029236">
    <property type="entry name" value="DUF4618"/>
</dbReference>
<dbReference type="Pfam" id="PF15397">
    <property type="entry name" value="DUF4618"/>
    <property type="match status" value="1"/>
</dbReference>
<evidence type="ECO:0000313" key="3">
    <source>
        <dbReference type="EnsemblMetazoa" id="XP_030831368"/>
    </source>
</evidence>
<name>A0A7M7N7Z7_STRPU</name>
<evidence type="ECO:0000313" key="4">
    <source>
        <dbReference type="Proteomes" id="UP000007110"/>
    </source>
</evidence>
<dbReference type="InParanoid" id="A0A7M7N7Z7"/>
<dbReference type="CTD" id="140680"/>
<dbReference type="EnsemblMetazoa" id="XM_791425">
    <property type="protein sequence ID" value="XP_796518"/>
    <property type="gene ID" value="LOC591878"/>
</dbReference>
<dbReference type="PANTHER" id="PTHR28574">
    <property type="entry name" value="RIKEN CDNA 6820408C15"/>
    <property type="match status" value="1"/>
</dbReference>
<sequence>MAADLASQRPGGDALKPVHVADGEDLEMKHSFYDQWQRKGKSRVGTRGEEESKGGSSTSRQESILDFSKLPVQIKSTSKFNVGLACNHKHGRAKSATHDAEEERLARERQKEINVLSLLIMARRKALESYKLREETLLIENSKMRLEIESSEKDVHKEVKTLLQKYERYRGAVSTLSTKFESQKESANAELNQAQDKIAKDVLVLQKQVDAADSLLNETKKELATLTSYKDKEYPVRAMRIRELHKQIKYLAKEFKAEQDELDKIIQVETSKYTTRRDDRLREIQSQATDFAQDLMQEGVKDMAIHNITMKKEIEGHIEENEALETIIQHLKEDVKSMSTDPKSDVRKQMFPHLYKEVQKCTPDMDVELDIPRHDWLPI</sequence>
<proteinExistence type="predicted"/>
<dbReference type="GeneID" id="591878"/>
<protein>
    <submittedName>
        <fullName evidence="3">Uncharacterized protein</fullName>
    </submittedName>
</protein>
<evidence type="ECO:0000256" key="2">
    <source>
        <dbReference type="SAM" id="MobiDB-lite"/>
    </source>
</evidence>
<feature type="region of interest" description="Disordered" evidence="2">
    <location>
        <begin position="1"/>
        <end position="62"/>
    </location>
</feature>
<keyword evidence="1" id="KW-0175">Coiled coil</keyword>
<feature type="coiled-coil region" evidence="1">
    <location>
        <begin position="314"/>
        <end position="341"/>
    </location>
</feature>
<evidence type="ECO:0000256" key="1">
    <source>
        <dbReference type="SAM" id="Coils"/>
    </source>
</evidence>
<dbReference type="Proteomes" id="UP000007110">
    <property type="component" value="Unassembled WGS sequence"/>
</dbReference>
<dbReference type="RefSeq" id="XP_030831368.1">
    <property type="nucleotide sequence ID" value="XM_030975508.1"/>
</dbReference>
<dbReference type="EnsemblMetazoa" id="XM_030975508">
    <property type="protein sequence ID" value="XP_030831368"/>
    <property type="gene ID" value="LOC591878"/>
</dbReference>
<accession>A0A7M7N7Z7</accession>
<dbReference type="AlphaFoldDB" id="A0A7M7N7Z7"/>
<dbReference type="KEGG" id="spu:591878"/>
<organism evidence="3 4">
    <name type="scientific">Strongylocentrotus purpuratus</name>
    <name type="common">Purple sea urchin</name>
    <dbReference type="NCBI Taxonomy" id="7668"/>
    <lineage>
        <taxon>Eukaryota</taxon>
        <taxon>Metazoa</taxon>
        <taxon>Echinodermata</taxon>
        <taxon>Eleutherozoa</taxon>
        <taxon>Echinozoa</taxon>
        <taxon>Echinoidea</taxon>
        <taxon>Euechinoidea</taxon>
        <taxon>Echinacea</taxon>
        <taxon>Camarodonta</taxon>
        <taxon>Echinidea</taxon>
        <taxon>Strongylocentrotidae</taxon>
        <taxon>Strongylocentrotus</taxon>
    </lineage>
</organism>